<dbReference type="GeneTree" id="ENSGT00940000159049"/>
<evidence type="ECO:0000259" key="2">
    <source>
        <dbReference type="PROSITE" id="PS50304"/>
    </source>
</evidence>
<sequence length="2234" mass="248313">MSSIPELPAPGSDVTVLITRVNLNPLCVLVEIWGSFSQKWKTDYECLAKDIQSSGKIFHESEGNPGDQCLVKVVDTWYRSRIVSKNGSNYSVFLIDKGLVHSVTTDMLAWGKKEHFHLPPEVEFCVLSNILPRAPENRWSPIAIEFLRSLSGKCVKACVQDVLVPHRAVVLDIPCISKQMYEMGFARKLSADRFKDFLLETLQSSSGAPMSPETPHSSDGAPMSLETWPNYKGSEPVGPRDHLHKQGLFMYPERLTGTVETVIITEVTNPQRVFCQLKVFSQELKKLTEQITQHYEGRLATCIVSPDMLGSPCAARGSDGRWYRSVLQQVLPTGKVVEVLNVDYGRKQFVQVENVRPLAAEFFRMPVGTYICALHGIIDRGVGWTATQIDNLKALLLYKTLIAKFEYQSISEGVHYVTLYGDENTNINNLFGSRERCLLECEKTLGDYAVHSTAHRYEQQVRKESLGSVSTSLQAVKGTDEKGIMEKLQVEDLPLNSSHVAVVQHVSSPSEFWIQTQKYADEMGKLMDSIYDLYKDSNSEKVRNPTVGLFCAAKANDGDFYRAVVSEVSETRVKVFFVDYGSTEEVDRSDIRAIPDKFKKLPQLVLKCKLADIKPKDKRWSHSATDFFIKAVTDKVLNVNVTAKYDGGYVVCMTDSAAHGERDISQLMCSSGFAEKDQAQKQPISRMTMQPTVIPAALGPGVTPLHREGRISLQHPNTVGPTSNERSATFKEHMFPIGSTLEVSVCYIESPNDFWCQLVQNAGHLKLLMQDMQTYYASSAYQPFLESACVARHPDNGMWYRALVIHKHVTPQVDVLLVDYGQMKTVTLYELRKICPEFLSLKGQAFRCSLYNLVDPTSTINDWSEEAVVQFQDFVDTAASNHVVLKCTIYAIMYSEQKVVYNIVDLETPFESVCTLMASVASSPPKKASRSPLRLDTYYYSTHNIKTGTEEMVTVTYVNSVNQFYCQLERNAHVMEDLVIKLNSLCHQLKTAKLPAVFGTVCFAKYTDGLWYRGQIKATQPSILVHFVDYGDTLEVDKSDLLPVPTEAGDIVSVPVQAIECGLSDIPASVSSEVNSWFENSVTEHTFRALVVAKEPGGKLLVELYSGKTQVNSKIKKKFQIKMHSEEQVVFHGKRALEVLTNDAKKNRNALPQQVTERQNDAQILKTNQRVSPKPVCQMEDDMKTTKGSLRSAPKPIRPVGENGHKAKAPTLKLYRPPQQRKLSGTMPTSTGNGSEPADANTKQSKQNIKHNIPTDPKQVIKSKLPDTESQKKSYVATDHEPESFPKLADLPSKSITSGMEADVFVSHCNSPLSFYVQFVEEEDNLFSIVGKLNDYQTAIKPTDVENVHPGDLVQAEFPDDSSWYRAVVREIHGNSMALVEFVDYGNTAVVSTSKICRIHKSLLQFPTYSTHCMLSDGVSLGKELALDPEVVSNFKKDIGDNGDKELKCRFIRQSESVWEVSLEDSGVNVMCKVPTTSPAAASDCFAEKLGQMEEKPVQSSVSGQMPTEKSSLQPCPLRYVERDFLEGQQLMAYVTTINDDQSFWCQSADSDELDKITVSVSQHKTVNTDSLSPGSPCIARYAEDEVWYRAEVISKEEDMRSVFFVDYGNKSQVSARDVLQMQPELCEIPPQAFLCELEGFEAYHGSWEDGAIDTLSELITDKELLLTVNRVTRGEQGKIKCFVQMECEGQVINETMRAQWRSFTNNNNPDAVDLSSSYKAPQLPFDSDTPKELVIPETDIAVSFSQSVGDQKEEEYTEELNTPCDAGDSSQLSCLMKSDGSVPSQSSADAQKEDVDEILSESSVTVQPCSVTEMEMIGEKVSKQVVKSLPATVMSEAEPNSDCLSYDVGKDQTMLPLLDKGEQDTVKFESGRDFEKKAASTIESLVGPEYTNFSPCSDDELKQAVAPYARQTQKVCNKMCFEAGPQSTQSAPTTTDTLVAQEEKCVDEEECQTVVAELECLPKEQDSHNAQDNADIVKDSEFGLLRPAESLPINSACVVWSPVKSWCKARILKKFKDSTLVLLVDYDSEMMVDPDSIFDTVLPESDQCDNDDSPDLDGALPHNESQAGATIEQEDETGEVAPQEEPPCTPTYGKNNLTEDDALAHQEDKHLALLVDTEPAVSEQHTDIVLSQKMDDVAGQGTSSIEEACQADVCIDLEHGAEAVGSEQLLHTTPTRDTDSEDDVIPEEMSNSSDSSLGVQLSTVTHLSLVIINSSDDTVVCLKETQSLQQQQH</sequence>
<dbReference type="InterPro" id="IPR035437">
    <property type="entry name" value="SNase_OB-fold_sf"/>
</dbReference>
<dbReference type="PANTHER" id="PTHR22948">
    <property type="entry name" value="TUDOR DOMAIN CONTAINING PROTEIN"/>
    <property type="match status" value="1"/>
</dbReference>
<dbReference type="PROSITE" id="PS50304">
    <property type="entry name" value="TUDOR"/>
    <property type="match status" value="6"/>
</dbReference>
<feature type="domain" description="Tudor" evidence="2">
    <location>
        <begin position="1571"/>
        <end position="1629"/>
    </location>
</feature>
<dbReference type="InterPro" id="IPR050621">
    <property type="entry name" value="Tudor_domain_containing"/>
</dbReference>
<evidence type="ECO:0000313" key="4">
    <source>
        <dbReference type="Proteomes" id="UP000472263"/>
    </source>
</evidence>
<evidence type="ECO:0000256" key="1">
    <source>
        <dbReference type="SAM" id="MobiDB-lite"/>
    </source>
</evidence>
<proteinExistence type="predicted"/>
<feature type="region of interest" description="Disordered" evidence="1">
    <location>
        <begin position="2043"/>
        <end position="2097"/>
    </location>
</feature>
<dbReference type="GO" id="GO:1905879">
    <property type="term" value="P:regulation of oogenesis"/>
    <property type="evidence" value="ECO:0007669"/>
    <property type="project" value="Ensembl"/>
</dbReference>
<feature type="compositionally biased region" description="Acidic residues" evidence="1">
    <location>
        <begin position="2047"/>
        <end position="2056"/>
    </location>
</feature>
<dbReference type="Pfam" id="PF00567">
    <property type="entry name" value="TUDOR"/>
    <property type="match status" value="7"/>
</dbReference>
<dbReference type="InParanoid" id="A0A667Y057"/>
<reference evidence="3" key="2">
    <citation type="submission" date="2025-08" db="UniProtKB">
        <authorList>
            <consortium name="Ensembl"/>
        </authorList>
    </citation>
    <scope>IDENTIFICATION</scope>
</reference>
<dbReference type="SUPFAM" id="SSF63748">
    <property type="entry name" value="Tudor/PWWP/MBT"/>
    <property type="match status" value="7"/>
</dbReference>
<feature type="domain" description="Tudor" evidence="2">
    <location>
        <begin position="782"/>
        <end position="841"/>
    </location>
</feature>
<dbReference type="InterPro" id="IPR002999">
    <property type="entry name" value="Tudor"/>
</dbReference>
<keyword evidence="4" id="KW-1185">Reference proteome</keyword>
<dbReference type="GO" id="GO:0043186">
    <property type="term" value="C:P granule"/>
    <property type="evidence" value="ECO:0007669"/>
    <property type="project" value="Ensembl"/>
</dbReference>
<dbReference type="Proteomes" id="UP000472263">
    <property type="component" value="Chromosome 24"/>
</dbReference>
<dbReference type="GO" id="GO:0007283">
    <property type="term" value="P:spermatogenesis"/>
    <property type="evidence" value="ECO:0007669"/>
    <property type="project" value="Ensembl"/>
</dbReference>
<feature type="compositionally biased region" description="Polar residues" evidence="1">
    <location>
        <begin position="1221"/>
        <end position="1234"/>
    </location>
</feature>
<accession>A0A667Y057</accession>
<dbReference type="Gene3D" id="2.40.50.90">
    <property type="match status" value="6"/>
</dbReference>
<dbReference type="OrthoDB" id="9989103at2759"/>
<feature type="region of interest" description="Disordered" evidence="1">
    <location>
        <begin position="1183"/>
        <end position="1290"/>
    </location>
</feature>
<feature type="domain" description="Tudor" evidence="2">
    <location>
        <begin position="306"/>
        <end position="365"/>
    </location>
</feature>
<feature type="domain" description="Tudor" evidence="2">
    <location>
        <begin position="1347"/>
        <end position="1406"/>
    </location>
</feature>
<dbReference type="SMART" id="SM00333">
    <property type="entry name" value="TUDOR"/>
    <property type="match status" value="7"/>
</dbReference>
<gene>
    <name evidence="3" type="primary">tdrd6</name>
</gene>
<feature type="compositionally biased region" description="Basic and acidic residues" evidence="1">
    <location>
        <begin position="1264"/>
        <end position="1284"/>
    </location>
</feature>
<dbReference type="GeneID" id="115356576"/>
<dbReference type="GO" id="GO:0033391">
    <property type="term" value="C:chromatoid body"/>
    <property type="evidence" value="ECO:0007669"/>
    <property type="project" value="Ensembl"/>
</dbReference>
<name>A0A667Y057_9TELE</name>
<dbReference type="Ensembl" id="ENSMMDT00005018111.1">
    <property type="protein sequence ID" value="ENSMMDP00005017674.1"/>
    <property type="gene ID" value="ENSMMDG00005008870.1"/>
</dbReference>
<dbReference type="Gene3D" id="2.30.30.140">
    <property type="match status" value="6"/>
</dbReference>
<dbReference type="PANTHER" id="PTHR22948:SF15">
    <property type="entry name" value="TUDOR DOMAIN-CONTAINING PROTEIN 6"/>
    <property type="match status" value="1"/>
</dbReference>
<dbReference type="GO" id="GO:1903863">
    <property type="term" value="P:P granule assembly"/>
    <property type="evidence" value="ECO:0007669"/>
    <property type="project" value="Ensembl"/>
</dbReference>
<feature type="domain" description="Tudor" evidence="2">
    <location>
        <begin position="995"/>
        <end position="1051"/>
    </location>
</feature>
<dbReference type="RefSeq" id="XP_029903650.1">
    <property type="nucleotide sequence ID" value="XM_030047790.1"/>
</dbReference>
<feature type="region of interest" description="Disordered" evidence="1">
    <location>
        <begin position="1745"/>
        <end position="1769"/>
    </location>
</feature>
<dbReference type="GO" id="GO:0034587">
    <property type="term" value="P:piRNA processing"/>
    <property type="evidence" value="ECO:0007669"/>
    <property type="project" value="TreeGrafter"/>
</dbReference>
<dbReference type="CTD" id="565665"/>
<protein>
    <submittedName>
        <fullName evidence="3">Tudor domain containing 6</fullName>
    </submittedName>
</protein>
<feature type="region of interest" description="Disordered" evidence="1">
    <location>
        <begin position="2174"/>
        <end position="2198"/>
    </location>
</feature>
<reference evidence="3" key="1">
    <citation type="submission" date="2019-06" db="EMBL/GenBank/DDBJ databases">
        <authorList>
            <consortium name="Wellcome Sanger Institute Data Sharing"/>
        </authorList>
    </citation>
    <scope>NUCLEOTIDE SEQUENCE [LARGE SCALE GENOMIC DNA]</scope>
</reference>
<dbReference type="FunFam" id="2.30.30.140:FF:000018">
    <property type="entry name" value="Serine/threonine-protein kinase 31"/>
    <property type="match status" value="1"/>
</dbReference>
<reference evidence="3" key="3">
    <citation type="submission" date="2025-09" db="UniProtKB">
        <authorList>
            <consortium name="Ensembl"/>
        </authorList>
    </citation>
    <scope>IDENTIFICATION</scope>
</reference>
<dbReference type="GO" id="GO:0032019">
    <property type="term" value="C:mitochondrial cloud"/>
    <property type="evidence" value="ECO:0007669"/>
    <property type="project" value="Ensembl"/>
</dbReference>
<organism evidence="3 4">
    <name type="scientific">Myripristis murdjan</name>
    <name type="common">pinecone soldierfish</name>
    <dbReference type="NCBI Taxonomy" id="586833"/>
    <lineage>
        <taxon>Eukaryota</taxon>
        <taxon>Metazoa</taxon>
        <taxon>Chordata</taxon>
        <taxon>Craniata</taxon>
        <taxon>Vertebrata</taxon>
        <taxon>Euteleostomi</taxon>
        <taxon>Actinopterygii</taxon>
        <taxon>Neopterygii</taxon>
        <taxon>Teleostei</taxon>
        <taxon>Neoteleostei</taxon>
        <taxon>Acanthomorphata</taxon>
        <taxon>Holocentriformes</taxon>
        <taxon>Holocentridae</taxon>
        <taxon>Myripristis</taxon>
    </lineage>
</organism>
<evidence type="ECO:0000313" key="3">
    <source>
        <dbReference type="Ensembl" id="ENSMMDP00005017674.1"/>
    </source>
</evidence>
<dbReference type="FunCoup" id="A0A667Y057">
    <property type="interactions" value="683"/>
</dbReference>
<feature type="domain" description="Tudor" evidence="2">
    <location>
        <begin position="544"/>
        <end position="601"/>
    </location>
</feature>